<evidence type="ECO:0000313" key="1">
    <source>
        <dbReference type="EMBL" id="CAH2395952.1"/>
    </source>
</evidence>
<gene>
    <name evidence="1" type="ORF">MES5069_1270031</name>
</gene>
<evidence type="ECO:0000313" key="2">
    <source>
        <dbReference type="Proteomes" id="UP001153050"/>
    </source>
</evidence>
<proteinExistence type="predicted"/>
<protein>
    <submittedName>
        <fullName evidence="1">Uncharacterized protein</fullName>
    </submittedName>
</protein>
<sequence length="83" mass="9137">MGEMSGRTEGGAKGSLRGSKILQYLAACHSSRQNYFQPDVGFAAGVSSLGRNPSQAWRTPCRWNPLNHLFKRRGRPQQFSLAG</sequence>
<organism evidence="1 2">
    <name type="scientific">Mesorhizobium escarrei</name>
    <dbReference type="NCBI Taxonomy" id="666018"/>
    <lineage>
        <taxon>Bacteria</taxon>
        <taxon>Pseudomonadati</taxon>
        <taxon>Pseudomonadota</taxon>
        <taxon>Alphaproteobacteria</taxon>
        <taxon>Hyphomicrobiales</taxon>
        <taxon>Phyllobacteriaceae</taxon>
        <taxon>Mesorhizobium</taxon>
    </lineage>
</organism>
<dbReference type="EMBL" id="CAKXZT010000032">
    <property type="protein sequence ID" value="CAH2395952.1"/>
    <property type="molecule type" value="Genomic_DNA"/>
</dbReference>
<name>A0ABN8JGV3_9HYPH</name>
<comment type="caution">
    <text evidence="1">The sequence shown here is derived from an EMBL/GenBank/DDBJ whole genome shotgun (WGS) entry which is preliminary data.</text>
</comment>
<accession>A0ABN8JGV3</accession>
<keyword evidence="2" id="KW-1185">Reference proteome</keyword>
<dbReference type="Proteomes" id="UP001153050">
    <property type="component" value="Unassembled WGS sequence"/>
</dbReference>
<reference evidence="1 2" key="1">
    <citation type="submission" date="2022-03" db="EMBL/GenBank/DDBJ databases">
        <authorList>
            <person name="Brunel B."/>
        </authorList>
    </citation>
    <scope>NUCLEOTIDE SEQUENCE [LARGE SCALE GENOMIC DNA]</scope>
    <source>
        <strain evidence="1">STM5069sample</strain>
    </source>
</reference>